<keyword evidence="1" id="KW-0812">Transmembrane</keyword>
<proteinExistence type="predicted"/>
<evidence type="ECO:0000313" key="2">
    <source>
        <dbReference type="EMBL" id="KAK3399663.1"/>
    </source>
</evidence>
<reference evidence="2" key="1">
    <citation type="journal article" date="2023" name="Mol. Phylogenet. Evol.">
        <title>Genome-scale phylogeny and comparative genomics of the fungal order Sordariales.</title>
        <authorList>
            <person name="Hensen N."/>
            <person name="Bonometti L."/>
            <person name="Westerberg I."/>
            <person name="Brannstrom I.O."/>
            <person name="Guillou S."/>
            <person name="Cros-Aarteil S."/>
            <person name="Calhoun S."/>
            <person name="Haridas S."/>
            <person name="Kuo A."/>
            <person name="Mondo S."/>
            <person name="Pangilinan J."/>
            <person name="Riley R."/>
            <person name="LaButti K."/>
            <person name="Andreopoulos B."/>
            <person name="Lipzen A."/>
            <person name="Chen C."/>
            <person name="Yan M."/>
            <person name="Daum C."/>
            <person name="Ng V."/>
            <person name="Clum A."/>
            <person name="Steindorff A."/>
            <person name="Ohm R.A."/>
            <person name="Martin F."/>
            <person name="Silar P."/>
            <person name="Natvig D.O."/>
            <person name="Lalanne C."/>
            <person name="Gautier V."/>
            <person name="Ament-Velasquez S.L."/>
            <person name="Kruys A."/>
            <person name="Hutchinson M.I."/>
            <person name="Powell A.J."/>
            <person name="Barry K."/>
            <person name="Miller A.N."/>
            <person name="Grigoriev I.V."/>
            <person name="Debuchy R."/>
            <person name="Gladieux P."/>
            <person name="Hiltunen Thoren M."/>
            <person name="Johannesson H."/>
        </authorList>
    </citation>
    <scope>NUCLEOTIDE SEQUENCE</scope>
    <source>
        <strain evidence="2">FGSC 1904</strain>
    </source>
</reference>
<evidence type="ECO:0000256" key="1">
    <source>
        <dbReference type="SAM" id="Phobius"/>
    </source>
</evidence>
<sequence length="72" mass="8532">YANVIKLLIYAIFNIYLNIIFAVSFYNRYIIKPIIIYIGVIKRIFKYFRGIIGLEFIYIGNIKSLSNFTNIN</sequence>
<keyword evidence="3" id="KW-1185">Reference proteome</keyword>
<protein>
    <submittedName>
        <fullName evidence="2">Uncharacterized protein</fullName>
    </submittedName>
</protein>
<feature type="transmembrane region" description="Helical" evidence="1">
    <location>
        <begin position="7"/>
        <end position="26"/>
    </location>
</feature>
<keyword evidence="1" id="KW-1133">Transmembrane helix</keyword>
<accession>A0AAE0PGR1</accession>
<gene>
    <name evidence="2" type="ORF">B0T20DRAFT_350776</name>
</gene>
<organism evidence="2 3">
    <name type="scientific">Sordaria brevicollis</name>
    <dbReference type="NCBI Taxonomy" id="83679"/>
    <lineage>
        <taxon>Eukaryota</taxon>
        <taxon>Fungi</taxon>
        <taxon>Dikarya</taxon>
        <taxon>Ascomycota</taxon>
        <taxon>Pezizomycotina</taxon>
        <taxon>Sordariomycetes</taxon>
        <taxon>Sordariomycetidae</taxon>
        <taxon>Sordariales</taxon>
        <taxon>Sordariaceae</taxon>
        <taxon>Sordaria</taxon>
    </lineage>
</organism>
<evidence type="ECO:0000313" key="3">
    <source>
        <dbReference type="Proteomes" id="UP001281003"/>
    </source>
</evidence>
<dbReference type="AlphaFoldDB" id="A0AAE0PGR1"/>
<dbReference type="EMBL" id="JAUTDP010000004">
    <property type="protein sequence ID" value="KAK3399663.1"/>
    <property type="molecule type" value="Genomic_DNA"/>
</dbReference>
<reference evidence="2" key="2">
    <citation type="submission" date="2023-07" db="EMBL/GenBank/DDBJ databases">
        <authorList>
            <consortium name="Lawrence Berkeley National Laboratory"/>
            <person name="Haridas S."/>
            <person name="Hensen N."/>
            <person name="Bonometti L."/>
            <person name="Westerberg I."/>
            <person name="Brannstrom I.O."/>
            <person name="Guillou S."/>
            <person name="Cros-Aarteil S."/>
            <person name="Calhoun S."/>
            <person name="Kuo A."/>
            <person name="Mondo S."/>
            <person name="Pangilinan J."/>
            <person name="Riley R."/>
            <person name="LaButti K."/>
            <person name="Andreopoulos B."/>
            <person name="Lipzen A."/>
            <person name="Chen C."/>
            <person name="Yanf M."/>
            <person name="Daum C."/>
            <person name="Ng V."/>
            <person name="Clum A."/>
            <person name="Steindorff A."/>
            <person name="Ohm R."/>
            <person name="Martin F."/>
            <person name="Silar P."/>
            <person name="Natvig D."/>
            <person name="Lalanne C."/>
            <person name="Gautier V."/>
            <person name="Ament-velasquez S.L."/>
            <person name="Kruys A."/>
            <person name="Hutchinson M.I."/>
            <person name="Powell A.J."/>
            <person name="Barry K."/>
            <person name="Miller A.N."/>
            <person name="Grigoriev I.V."/>
            <person name="Debuchy R."/>
            <person name="Gladieux P."/>
            <person name="Thoren M.H."/>
            <person name="Johannesson H."/>
        </authorList>
    </citation>
    <scope>NUCLEOTIDE SEQUENCE</scope>
    <source>
        <strain evidence="2">FGSC 1904</strain>
    </source>
</reference>
<comment type="caution">
    <text evidence="2">The sequence shown here is derived from an EMBL/GenBank/DDBJ whole genome shotgun (WGS) entry which is preliminary data.</text>
</comment>
<name>A0AAE0PGR1_SORBR</name>
<feature type="non-terminal residue" evidence="2">
    <location>
        <position position="1"/>
    </location>
</feature>
<dbReference type="Proteomes" id="UP001281003">
    <property type="component" value="Unassembled WGS sequence"/>
</dbReference>
<keyword evidence="1" id="KW-0472">Membrane</keyword>